<reference evidence="1 2" key="1">
    <citation type="submission" date="2018-08" db="EMBL/GenBank/DDBJ databases">
        <title>The draft genome squence of Brumimicrobium sp. N62.</title>
        <authorList>
            <person name="Du Z.-J."/>
            <person name="Luo H.-R."/>
        </authorList>
    </citation>
    <scope>NUCLEOTIDE SEQUENCE [LARGE SCALE GENOMIC DNA]</scope>
    <source>
        <strain evidence="1 2">N62</strain>
    </source>
</reference>
<evidence type="ECO:0000313" key="2">
    <source>
        <dbReference type="Proteomes" id="UP000257127"/>
    </source>
</evidence>
<dbReference type="RefSeq" id="WP_116881563.1">
    <property type="nucleotide sequence ID" value="NZ_QURB01000008.1"/>
</dbReference>
<proteinExistence type="predicted"/>
<dbReference type="AlphaFoldDB" id="A0A3E1EVB2"/>
<protein>
    <submittedName>
        <fullName evidence="1">DUF4249 family protein</fullName>
    </submittedName>
</protein>
<evidence type="ECO:0000313" key="1">
    <source>
        <dbReference type="EMBL" id="RFC53504.1"/>
    </source>
</evidence>
<comment type="caution">
    <text evidence="1">The sequence shown here is derived from an EMBL/GenBank/DDBJ whole genome shotgun (WGS) entry which is preliminary data.</text>
</comment>
<dbReference type="InterPro" id="IPR025345">
    <property type="entry name" value="DUF4249"/>
</dbReference>
<sequence>MGKSITFIFTILICIICYSCQKEVSIEVPNAEPKLVMRSEITNWPDSLDTSSGVVYWDSAYPQKVPSFLVMGLSSSVNEEPIDNLVDCKVVLKKNSTVYDTIFYDSEKEYYPLFVDEQEFPESGDEIEVKVIYGDKFVSSRSKIPGKVMIKSVDTSSVYALFINENQLYGSSKLTFEDPPDVDNYYEIVVTQISSPDAELVKYSLGTNEAFITGLSHHPSNFNGSTPSTTKSLLFTDKTFNGEEKSVSFYFPMATYMGNGPIDFNHIKLNYHLRNVSKEYYEFETSKRIHLITSDMSQLFGASEPQNVTGNIENGLGVLGLYSHSQKNFFFPERTINF</sequence>
<dbReference type="OrthoDB" id="1466461at2"/>
<name>A0A3E1EVB2_9FLAO</name>
<dbReference type="EMBL" id="QURB01000008">
    <property type="protein sequence ID" value="RFC53504.1"/>
    <property type="molecule type" value="Genomic_DNA"/>
</dbReference>
<gene>
    <name evidence="1" type="ORF">DXU93_12105</name>
</gene>
<dbReference type="Pfam" id="PF14054">
    <property type="entry name" value="DUF4249"/>
    <property type="match status" value="1"/>
</dbReference>
<keyword evidence="2" id="KW-1185">Reference proteome</keyword>
<dbReference type="Proteomes" id="UP000257127">
    <property type="component" value="Unassembled WGS sequence"/>
</dbReference>
<organism evidence="1 2">
    <name type="scientific">Brumimicrobium aurantiacum</name>
    <dbReference type="NCBI Taxonomy" id="1737063"/>
    <lineage>
        <taxon>Bacteria</taxon>
        <taxon>Pseudomonadati</taxon>
        <taxon>Bacteroidota</taxon>
        <taxon>Flavobacteriia</taxon>
        <taxon>Flavobacteriales</taxon>
        <taxon>Crocinitomicaceae</taxon>
        <taxon>Brumimicrobium</taxon>
    </lineage>
</organism>
<accession>A0A3E1EVB2</accession>